<keyword evidence="2 9" id="KW-0031">Aminopeptidase</keyword>
<dbReference type="SUPFAM" id="SSF53187">
    <property type="entry name" value="Zn-dependent exopeptidases"/>
    <property type="match status" value="1"/>
</dbReference>
<dbReference type="GO" id="GO:0046872">
    <property type="term" value="F:metal ion binding"/>
    <property type="evidence" value="ECO:0007669"/>
    <property type="project" value="UniProtKB-UniRule"/>
</dbReference>
<evidence type="ECO:0000256" key="1">
    <source>
        <dbReference type="ARBA" id="ARBA00006272"/>
    </source>
</evidence>
<evidence type="ECO:0000256" key="8">
    <source>
        <dbReference type="PIRSR" id="PIRSR001123-2"/>
    </source>
</evidence>
<dbReference type="GO" id="GO:0006508">
    <property type="term" value="P:proteolysis"/>
    <property type="evidence" value="ECO:0007669"/>
    <property type="project" value="UniProtKB-KW"/>
</dbReference>
<name>V2Y786_9FIRM</name>
<feature type="binding site" evidence="8">
    <location>
        <position position="76"/>
    </location>
    <ligand>
        <name>Zn(2+)</name>
        <dbReference type="ChEBI" id="CHEBI:29105"/>
        <label>1</label>
    </ligand>
</feature>
<gene>
    <name evidence="9" type="ORF">GCWU0000282_001263</name>
</gene>
<organism evidence="9 10">
    <name type="scientific">Catonella morbi ATCC 51271</name>
    <dbReference type="NCBI Taxonomy" id="592026"/>
    <lineage>
        <taxon>Bacteria</taxon>
        <taxon>Bacillati</taxon>
        <taxon>Bacillota</taxon>
        <taxon>Clostridia</taxon>
        <taxon>Lachnospirales</taxon>
        <taxon>Lachnospiraceae</taxon>
        <taxon>Catonella</taxon>
    </lineage>
</organism>
<dbReference type="PANTHER" id="PTHR32481">
    <property type="entry name" value="AMINOPEPTIDASE"/>
    <property type="match status" value="1"/>
</dbReference>
<dbReference type="HOGENOM" id="CLU_053520_0_0_9"/>
<proteinExistence type="inferred from homology"/>
<feature type="binding site" evidence="8">
    <location>
        <position position="228"/>
    </location>
    <ligand>
        <name>Zn(2+)</name>
        <dbReference type="ChEBI" id="CHEBI:29105"/>
        <label>2</label>
    </ligand>
</feature>
<evidence type="ECO:0000256" key="6">
    <source>
        <dbReference type="PIRNR" id="PIRNR001123"/>
    </source>
</evidence>
<keyword evidence="5" id="KW-0378">Hydrolase</keyword>
<keyword evidence="4 8" id="KW-0479">Metal-binding</keyword>
<reference evidence="9 10" key="1">
    <citation type="submission" date="2013-06" db="EMBL/GenBank/DDBJ databases">
        <authorList>
            <person name="Weinstock G."/>
            <person name="Sodergren E."/>
            <person name="Clifton S."/>
            <person name="Fulton L."/>
            <person name="Fulton B."/>
            <person name="Courtney L."/>
            <person name="Fronick C."/>
            <person name="Harrison M."/>
            <person name="Strong C."/>
            <person name="Farmer C."/>
            <person name="Delahaunty K."/>
            <person name="Markovic C."/>
            <person name="Hall O."/>
            <person name="Minx P."/>
            <person name="Tomlinson C."/>
            <person name="Mitreva M."/>
            <person name="Nelson J."/>
            <person name="Hou S."/>
            <person name="Wollam A."/>
            <person name="Pepin K.H."/>
            <person name="Johnson M."/>
            <person name="Bhonagiri V."/>
            <person name="Nash W.E."/>
            <person name="Warren W."/>
            <person name="Chinwalla A."/>
            <person name="Mardis E.R."/>
            <person name="Wilson R.K."/>
        </authorList>
    </citation>
    <scope>NUCLEOTIDE SEQUENCE [LARGE SCALE GENOMIC DNA]</scope>
    <source>
        <strain evidence="9 10">ATCC 51271</strain>
    </source>
</reference>
<dbReference type="SUPFAM" id="SSF101821">
    <property type="entry name" value="Aminopeptidase/glucanase lid domain"/>
    <property type="match status" value="1"/>
</dbReference>
<comment type="caution">
    <text evidence="9">The sequence shown here is derived from an EMBL/GenBank/DDBJ whole genome shotgun (WGS) entry which is preliminary data.</text>
</comment>
<dbReference type="InterPro" id="IPR023367">
    <property type="entry name" value="Peptidase_M42_dom2"/>
</dbReference>
<evidence type="ECO:0000256" key="5">
    <source>
        <dbReference type="ARBA" id="ARBA00022801"/>
    </source>
</evidence>
<protein>
    <submittedName>
        <fullName evidence="9">M42 glutamyl aminopeptidase</fullName>
    </submittedName>
</protein>
<evidence type="ECO:0000256" key="7">
    <source>
        <dbReference type="PIRSR" id="PIRSR001123-1"/>
    </source>
</evidence>
<dbReference type="Gene3D" id="2.40.30.40">
    <property type="entry name" value="Peptidase M42, domain 2"/>
    <property type="match status" value="1"/>
</dbReference>
<dbReference type="PANTHER" id="PTHR32481:SF7">
    <property type="entry name" value="AMINOPEPTIDASE YHFE-RELATED"/>
    <property type="match status" value="1"/>
</dbReference>
<comment type="cofactor">
    <cofactor evidence="8">
        <name>a divalent metal cation</name>
        <dbReference type="ChEBI" id="CHEBI:60240"/>
    </cofactor>
    <text evidence="8">Binds 2 divalent metal cations per subunit.</text>
</comment>
<feature type="active site" description="Proton acceptor" evidence="7">
    <location>
        <position position="227"/>
    </location>
</feature>
<keyword evidence="3" id="KW-0645">Protease</keyword>
<feature type="binding site" evidence="8">
    <location>
        <position position="193"/>
    </location>
    <ligand>
        <name>Zn(2+)</name>
        <dbReference type="ChEBI" id="CHEBI:29105"/>
        <label>2</label>
    </ligand>
</feature>
<dbReference type="EMBL" id="ACIL03000009">
    <property type="protein sequence ID" value="ESL03551.1"/>
    <property type="molecule type" value="Genomic_DNA"/>
</dbReference>
<dbReference type="Proteomes" id="UP000018227">
    <property type="component" value="Unassembled WGS sequence"/>
</dbReference>
<dbReference type="GO" id="GO:0004177">
    <property type="term" value="F:aminopeptidase activity"/>
    <property type="evidence" value="ECO:0007669"/>
    <property type="project" value="UniProtKB-UniRule"/>
</dbReference>
<evidence type="ECO:0000313" key="9">
    <source>
        <dbReference type="EMBL" id="ESL03551.1"/>
    </source>
</evidence>
<dbReference type="InterPro" id="IPR008007">
    <property type="entry name" value="Peptidase_M42"/>
</dbReference>
<dbReference type="Pfam" id="PF05343">
    <property type="entry name" value="Peptidase_M42"/>
    <property type="match status" value="1"/>
</dbReference>
<dbReference type="CDD" id="cd05657">
    <property type="entry name" value="M42_glucanase_like"/>
    <property type="match status" value="1"/>
</dbReference>
<dbReference type="PIRSF" id="PIRSF001123">
    <property type="entry name" value="PepA_GA"/>
    <property type="match status" value="1"/>
</dbReference>
<evidence type="ECO:0000256" key="2">
    <source>
        <dbReference type="ARBA" id="ARBA00022438"/>
    </source>
</evidence>
<sequence>MEVCAMELKKYEELLIENIKTLMGVDSPSGFTHNATELVKKMITDLGYKYTQNNSGNVVVEIEGEDDTAPLGMSAHLDTLGLMVRSIKDNGDLAFTVIGSPVTPSLDGEYCRIYTREGKVYEGTVISETPAKHVFKDANTHPREERDMVIRLDEIVRSKEDVEKLGIAAGDFVCYDTKTVFTSSGFLKSRFIDDKACAGIFLTLLTIFKELNIKPKHKTYICFSVHEEIGYGGATLPRDMKELLVVDMGCIGDDLSCKETNVSICVKDSSGPYDYAMTSRLVALSKEHNLPYVTDIYPMYFSDALAVWRAGYDTRCALIGPGVAASHGMERTHIQGLMATVELILHYIQ</sequence>
<accession>V2Y786</accession>
<keyword evidence="10" id="KW-1185">Reference proteome</keyword>
<dbReference type="Gene3D" id="3.40.630.10">
    <property type="entry name" value="Zn peptidases"/>
    <property type="match status" value="1"/>
</dbReference>
<dbReference type="eggNOG" id="COG1363">
    <property type="taxonomic scope" value="Bacteria"/>
</dbReference>
<feature type="binding site" evidence="8">
    <location>
        <position position="327"/>
    </location>
    <ligand>
        <name>Zn(2+)</name>
        <dbReference type="ChEBI" id="CHEBI:29105"/>
        <label>2</label>
    </ligand>
</feature>
<dbReference type="AlphaFoldDB" id="V2Y786"/>
<evidence type="ECO:0000313" key="10">
    <source>
        <dbReference type="Proteomes" id="UP000018227"/>
    </source>
</evidence>
<feature type="binding site" evidence="8">
    <location>
        <position position="193"/>
    </location>
    <ligand>
        <name>Zn(2+)</name>
        <dbReference type="ChEBI" id="CHEBI:29105"/>
        <label>1</label>
    </ligand>
</feature>
<comment type="similarity">
    <text evidence="1 6">Belongs to the peptidase M42 family.</text>
</comment>
<evidence type="ECO:0000256" key="4">
    <source>
        <dbReference type="ARBA" id="ARBA00022723"/>
    </source>
</evidence>
<feature type="binding site" evidence="8">
    <location>
        <position position="247"/>
    </location>
    <ligand>
        <name>Zn(2+)</name>
        <dbReference type="ChEBI" id="CHEBI:29105"/>
        <label>1</label>
    </ligand>
</feature>
<dbReference type="InterPro" id="IPR051464">
    <property type="entry name" value="Peptidase_M42_aminopept"/>
</dbReference>
<evidence type="ECO:0000256" key="3">
    <source>
        <dbReference type="ARBA" id="ARBA00022670"/>
    </source>
</evidence>